<evidence type="ECO:0000313" key="2">
    <source>
        <dbReference type="Proteomes" id="UP000803884"/>
    </source>
</evidence>
<gene>
    <name evidence="1" type="ORF">WHR41_01901</name>
</gene>
<dbReference type="Proteomes" id="UP000803884">
    <property type="component" value="Unassembled WGS sequence"/>
</dbReference>
<name>A0AB34L220_9PEZI</name>
<dbReference type="SUPFAM" id="SSF51735">
    <property type="entry name" value="NAD(P)-binding Rossmann-fold domains"/>
    <property type="match status" value="1"/>
</dbReference>
<dbReference type="PANTHER" id="PTHR43677">
    <property type="entry name" value="SHORT-CHAIN DEHYDROGENASE/REDUCTASE"/>
    <property type="match status" value="1"/>
</dbReference>
<proteinExistence type="predicted"/>
<dbReference type="PANTHER" id="PTHR43677:SF11">
    <property type="entry name" value="ZINC-CONTAINING ALCOHOL DEHYDROGENASE"/>
    <property type="match status" value="1"/>
</dbReference>
<accession>A0AB34L220</accession>
<organism evidence="1 2">
    <name type="scientific">Cladosporium halotolerans</name>
    <dbReference type="NCBI Taxonomy" id="1052096"/>
    <lineage>
        <taxon>Eukaryota</taxon>
        <taxon>Fungi</taxon>
        <taxon>Dikarya</taxon>
        <taxon>Ascomycota</taxon>
        <taxon>Pezizomycotina</taxon>
        <taxon>Dothideomycetes</taxon>
        <taxon>Dothideomycetidae</taxon>
        <taxon>Cladosporiales</taxon>
        <taxon>Cladosporiaceae</taxon>
        <taxon>Cladosporium</taxon>
    </lineage>
</organism>
<comment type="caution">
    <text evidence="1">The sequence shown here is derived from an EMBL/GenBank/DDBJ whole genome shotgun (WGS) entry which is preliminary data.</text>
</comment>
<dbReference type="Gene3D" id="3.40.50.720">
    <property type="entry name" value="NAD(P)-binding Rossmann-like Domain"/>
    <property type="match status" value="1"/>
</dbReference>
<keyword evidence="2" id="KW-1185">Reference proteome</keyword>
<dbReference type="GeneID" id="96003345"/>
<evidence type="ECO:0008006" key="3">
    <source>
        <dbReference type="Google" id="ProtNLM"/>
    </source>
</evidence>
<dbReference type="InterPro" id="IPR036291">
    <property type="entry name" value="NAD(P)-bd_dom_sf"/>
</dbReference>
<protein>
    <recommendedName>
        <fullName evidence="3">GroES-like protein</fullName>
    </recommendedName>
</protein>
<dbReference type="EMBL" id="JAAQHG020000005">
    <property type="protein sequence ID" value="KAL1589414.1"/>
    <property type="molecule type" value="Genomic_DNA"/>
</dbReference>
<reference evidence="1 2" key="1">
    <citation type="journal article" date="2020" name="Microbiol. Resour. Announc.">
        <title>Draft Genome Sequence of a Cladosporium Species Isolated from the Mesophotic Ascidian Didemnum maculosum.</title>
        <authorList>
            <person name="Gioti A."/>
            <person name="Siaperas R."/>
            <person name="Nikolaivits E."/>
            <person name="Le Goff G."/>
            <person name="Ouazzani J."/>
            <person name="Kotoulas G."/>
            <person name="Topakas E."/>
        </authorList>
    </citation>
    <scope>NUCLEOTIDE SEQUENCE [LARGE SCALE GENOMIC DNA]</scope>
    <source>
        <strain evidence="1 2">TM138-S3</strain>
    </source>
</reference>
<dbReference type="Gene3D" id="3.90.180.10">
    <property type="entry name" value="Medium-chain alcohol dehydrogenases, catalytic domain"/>
    <property type="match status" value="1"/>
</dbReference>
<evidence type="ECO:0000313" key="1">
    <source>
        <dbReference type="EMBL" id="KAL1589414.1"/>
    </source>
</evidence>
<dbReference type="RefSeq" id="XP_069232519.1">
    <property type="nucleotide sequence ID" value="XM_069370507.1"/>
</dbReference>
<dbReference type="AlphaFoldDB" id="A0AB34L220"/>
<dbReference type="GO" id="GO:0016491">
    <property type="term" value="F:oxidoreductase activity"/>
    <property type="evidence" value="ECO:0007669"/>
    <property type="project" value="TreeGrafter"/>
</dbReference>
<sequence>MHTALITDYSKPPAYATVDDLPQPTSSQIQLKVLATGLHNLVRSRARGAHYSSPPLPQIPGTDGVGVAEDGTCYYFSVFKRGGSFAEKVNVERSGAFPMPKNLNAIQTAALVNPAISSWMAITARTKDLPENFSVLILGATSASGRLAASLARTLGAKQVFGAARNASALDSLPLNIKLHVAEDPSKTDFSPLQGVEIDVILDYINGSLPTALLSTHKQQRPLQYVQIGTLSGQEMILPNSVLRSTNLTIRGSGLGAFNQAEMVKEVPALLGALVNVEKQKIVEFSLEEVEEAWDRTVDKDARIVFVP</sequence>
<dbReference type="InterPro" id="IPR051397">
    <property type="entry name" value="Zn-ADH-like_protein"/>
</dbReference>
<dbReference type="InterPro" id="IPR011032">
    <property type="entry name" value="GroES-like_sf"/>
</dbReference>
<dbReference type="SUPFAM" id="SSF50129">
    <property type="entry name" value="GroES-like"/>
    <property type="match status" value="1"/>
</dbReference>